<protein>
    <submittedName>
        <fullName evidence="2">Uncharacterized protein</fullName>
    </submittedName>
</protein>
<keyword evidence="1" id="KW-1133">Transmembrane helix</keyword>
<evidence type="ECO:0000313" key="2">
    <source>
        <dbReference type="EMBL" id="SMO57187.1"/>
    </source>
</evidence>
<evidence type="ECO:0000313" key="3">
    <source>
        <dbReference type="Proteomes" id="UP000315636"/>
    </source>
</evidence>
<keyword evidence="1" id="KW-0472">Membrane</keyword>
<dbReference type="AlphaFoldDB" id="A0A521CCM2"/>
<name>A0A521CCM2_9BACL</name>
<gene>
    <name evidence="2" type="ORF">SAMN06264849_103275</name>
</gene>
<feature type="transmembrane region" description="Helical" evidence="1">
    <location>
        <begin position="39"/>
        <end position="63"/>
    </location>
</feature>
<keyword evidence="1" id="KW-0812">Transmembrane</keyword>
<accession>A0A521CCM2</accession>
<dbReference type="EMBL" id="FXTI01000003">
    <property type="protein sequence ID" value="SMO57187.1"/>
    <property type="molecule type" value="Genomic_DNA"/>
</dbReference>
<reference evidence="2 3" key="1">
    <citation type="submission" date="2017-05" db="EMBL/GenBank/DDBJ databases">
        <authorList>
            <person name="Varghese N."/>
            <person name="Submissions S."/>
        </authorList>
    </citation>
    <scope>NUCLEOTIDE SEQUENCE [LARGE SCALE GENOMIC DNA]</scope>
    <source>
        <strain evidence="2 3">DSM 45474</strain>
    </source>
</reference>
<keyword evidence="3" id="KW-1185">Reference proteome</keyword>
<organism evidence="2 3">
    <name type="scientific">Melghirimyces algeriensis</name>
    <dbReference type="NCBI Taxonomy" id="910412"/>
    <lineage>
        <taxon>Bacteria</taxon>
        <taxon>Bacillati</taxon>
        <taxon>Bacillota</taxon>
        <taxon>Bacilli</taxon>
        <taxon>Bacillales</taxon>
        <taxon>Thermoactinomycetaceae</taxon>
        <taxon>Melghirimyces</taxon>
    </lineage>
</organism>
<sequence>MNAMKNIFIFLFLLFLTMLLQSGMDFLLGQSSDNILDNILYYFFTMDQSEYVVLVAFLFLYAAQRVRQSRKKRS</sequence>
<dbReference type="InterPro" id="IPR058725">
    <property type="entry name" value="YczF"/>
</dbReference>
<evidence type="ECO:0000256" key="1">
    <source>
        <dbReference type="SAM" id="Phobius"/>
    </source>
</evidence>
<proteinExistence type="predicted"/>
<dbReference type="Proteomes" id="UP000315636">
    <property type="component" value="Unassembled WGS sequence"/>
</dbReference>
<dbReference type="Pfam" id="PF26310">
    <property type="entry name" value="YczF"/>
    <property type="match status" value="1"/>
</dbReference>